<dbReference type="STRING" id="183478.A0A364NCN4"/>
<keyword evidence="3" id="KW-1185">Reference proteome</keyword>
<dbReference type="OrthoDB" id="10265971at2759"/>
<reference evidence="3" key="1">
    <citation type="submission" date="2018-05" db="EMBL/GenBank/DDBJ databases">
        <title>Draft genome sequence of Stemphylium lycopersici strain CIDEFI 213.</title>
        <authorList>
            <person name="Medina R."/>
            <person name="Franco M.E.E."/>
            <person name="Lucentini C.G."/>
            <person name="Saparrat M.C.N."/>
            <person name="Balatti P.A."/>
        </authorList>
    </citation>
    <scope>NUCLEOTIDE SEQUENCE [LARGE SCALE GENOMIC DNA]</scope>
    <source>
        <strain evidence="3">CIDEFI 213</strain>
    </source>
</reference>
<organism evidence="2 3">
    <name type="scientific">Stemphylium lycopersici</name>
    <name type="common">Tomato gray leaf spot disease fungus</name>
    <name type="synonym">Thyrospora lycopersici</name>
    <dbReference type="NCBI Taxonomy" id="183478"/>
    <lineage>
        <taxon>Eukaryota</taxon>
        <taxon>Fungi</taxon>
        <taxon>Dikarya</taxon>
        <taxon>Ascomycota</taxon>
        <taxon>Pezizomycotina</taxon>
        <taxon>Dothideomycetes</taxon>
        <taxon>Pleosporomycetidae</taxon>
        <taxon>Pleosporales</taxon>
        <taxon>Pleosporineae</taxon>
        <taxon>Pleosporaceae</taxon>
        <taxon>Stemphylium</taxon>
    </lineage>
</organism>
<comment type="caution">
    <text evidence="2">The sequence shown here is derived from an EMBL/GenBank/DDBJ whole genome shotgun (WGS) entry which is preliminary data.</text>
</comment>
<evidence type="ECO:0000256" key="1">
    <source>
        <dbReference type="ARBA" id="ARBA00023002"/>
    </source>
</evidence>
<sequence>MFSLPRISLPSFLRGGDGSHLTVDLPSVEIHDIETSAEKRPRTLKHLLKANHANYAIIYHNLRFHNHTPHILGSAYLLGGTAEHLNEIYEKEAEGLEPWHDAPGEITKDDWRDFLGQRQYQRAFIDFFEDQLVSKKYSVEEVLEEFLFKGKEPLINGMISGLAHPLIHLGYAYELNSKTIAIEALAMGSCFYSSLHKYIDDPKYTKPSPLSATGAHTGLLDILGKVREDKRFDGLYDHRSGDITRVLEEQEEAFLEYWNAWQITNPNEQFRAAQELAMGLLVGTPAPAKGSLVRQWWLFALAVFIAQTRPEIDMSKAIPGKDSKKSWKHVVDKALNGPHANDAHHVKALRAMKVAEETWGTSDDQCSPWLNAAVKFADEFEGWGGFGTAENEEMMGYPEKHTSDLLNQTSALAQAENHNVNTDHIKLLLASATGYFGGSGKI</sequence>
<dbReference type="PANTHER" id="PTHR35870">
    <property type="entry name" value="PROTEIN, PUTATIVE (AFU_ORTHOLOGUE AFUA_5G03330)-RELATED"/>
    <property type="match status" value="1"/>
</dbReference>
<dbReference type="AlphaFoldDB" id="A0A364NCN4"/>
<protein>
    <submittedName>
        <fullName evidence="2">Uncharacterized protein</fullName>
    </submittedName>
</protein>
<dbReference type="Proteomes" id="UP000249619">
    <property type="component" value="Unassembled WGS sequence"/>
</dbReference>
<dbReference type="GO" id="GO:0016491">
    <property type="term" value="F:oxidoreductase activity"/>
    <property type="evidence" value="ECO:0007669"/>
    <property type="project" value="UniProtKB-KW"/>
</dbReference>
<dbReference type="PANTHER" id="PTHR35870:SF6">
    <property type="entry name" value="MGS207 PROTEIN"/>
    <property type="match status" value="1"/>
</dbReference>
<evidence type="ECO:0000313" key="3">
    <source>
        <dbReference type="Proteomes" id="UP000249619"/>
    </source>
</evidence>
<keyword evidence="1" id="KW-0560">Oxidoreductase</keyword>
<dbReference type="Pfam" id="PF14027">
    <property type="entry name" value="Questin_oxidase"/>
    <property type="match status" value="2"/>
</dbReference>
<dbReference type="EMBL" id="QGDH01000016">
    <property type="protein sequence ID" value="RAR15002.1"/>
    <property type="molecule type" value="Genomic_DNA"/>
</dbReference>
<evidence type="ECO:0000313" key="2">
    <source>
        <dbReference type="EMBL" id="RAR15002.1"/>
    </source>
</evidence>
<gene>
    <name evidence="2" type="ORF">DDE83_001638</name>
</gene>
<accession>A0A364NCN4</accession>
<name>A0A364NCN4_STELY</name>
<proteinExistence type="predicted"/>
<dbReference type="InterPro" id="IPR025337">
    <property type="entry name" value="Questin_oxidase-like"/>
</dbReference>